<dbReference type="EMBL" id="JAETXX010000006">
    <property type="protein sequence ID" value="MCF8715170.1"/>
    <property type="molecule type" value="Genomic_DNA"/>
</dbReference>
<name>A0ABS9J480_9FLAO</name>
<accession>A0ABS9J480</accession>
<proteinExistence type="predicted"/>
<dbReference type="PROSITE" id="PS51186">
    <property type="entry name" value="GNAT"/>
    <property type="match status" value="1"/>
</dbReference>
<dbReference type="PANTHER" id="PTHR43792:SF1">
    <property type="entry name" value="N-ACETYLTRANSFERASE DOMAIN-CONTAINING PROTEIN"/>
    <property type="match status" value="1"/>
</dbReference>
<dbReference type="InterPro" id="IPR051531">
    <property type="entry name" value="N-acetyltransferase"/>
</dbReference>
<dbReference type="InterPro" id="IPR016181">
    <property type="entry name" value="Acyl_CoA_acyltransferase"/>
</dbReference>
<dbReference type="RefSeq" id="WP_236959137.1">
    <property type="nucleotide sequence ID" value="NZ_JAETXX010000006.1"/>
</dbReference>
<keyword evidence="3" id="KW-1185">Reference proteome</keyword>
<dbReference type="Pfam" id="PF13302">
    <property type="entry name" value="Acetyltransf_3"/>
    <property type="match status" value="1"/>
</dbReference>
<protein>
    <submittedName>
        <fullName evidence="2">GNAT family N-acetyltransferase</fullName>
    </submittedName>
</protein>
<sequence length="166" mass="19828">MIFNTQRLSIRALTTEDLDLFHKMQNDQEVMKYVGGKVFTFEENKKDLENILKFYKDPRNDFWVWAITLSENNDFIGTVALVKNEKNEHEIGYRLLKKYWKKGYGKEVTNGLIKYAFEEKKIKEIVAYVDKNNVTSVRILDSTFNFIKEFYNEADNCIDRYYKISN</sequence>
<dbReference type="Gene3D" id="3.40.630.30">
    <property type="match status" value="1"/>
</dbReference>
<dbReference type="SUPFAM" id="SSF55729">
    <property type="entry name" value="Acyl-CoA N-acyltransferases (Nat)"/>
    <property type="match status" value="1"/>
</dbReference>
<comment type="caution">
    <text evidence="2">The sequence shown here is derived from an EMBL/GenBank/DDBJ whole genome shotgun (WGS) entry which is preliminary data.</text>
</comment>
<feature type="domain" description="N-acetyltransferase" evidence="1">
    <location>
        <begin position="8"/>
        <end position="166"/>
    </location>
</feature>
<evidence type="ECO:0000313" key="2">
    <source>
        <dbReference type="EMBL" id="MCF8715170.1"/>
    </source>
</evidence>
<dbReference type="PANTHER" id="PTHR43792">
    <property type="entry name" value="GNAT FAMILY, PUTATIVE (AFU_ORTHOLOGUE AFUA_3G00765)-RELATED-RELATED"/>
    <property type="match status" value="1"/>
</dbReference>
<dbReference type="InterPro" id="IPR000182">
    <property type="entry name" value="GNAT_dom"/>
</dbReference>
<gene>
    <name evidence="2" type="ORF">JM658_10065</name>
</gene>
<organism evidence="2 3">
    <name type="scientific">Joostella atrarenae</name>
    <dbReference type="NCBI Taxonomy" id="679257"/>
    <lineage>
        <taxon>Bacteria</taxon>
        <taxon>Pseudomonadati</taxon>
        <taxon>Bacteroidota</taxon>
        <taxon>Flavobacteriia</taxon>
        <taxon>Flavobacteriales</taxon>
        <taxon>Flavobacteriaceae</taxon>
        <taxon>Joostella</taxon>
    </lineage>
</organism>
<dbReference type="Proteomes" id="UP000829517">
    <property type="component" value="Unassembled WGS sequence"/>
</dbReference>
<evidence type="ECO:0000313" key="3">
    <source>
        <dbReference type="Proteomes" id="UP000829517"/>
    </source>
</evidence>
<reference evidence="2 3" key="1">
    <citation type="submission" date="2021-01" db="EMBL/GenBank/DDBJ databases">
        <title>Genome sequencing of Joostella atrarenae M1-2 (= KCTC 23194).</title>
        <authorList>
            <person name="Zakaria M.R."/>
            <person name="Lam M.Q."/>
            <person name="Chong C.S."/>
        </authorList>
    </citation>
    <scope>NUCLEOTIDE SEQUENCE [LARGE SCALE GENOMIC DNA]</scope>
    <source>
        <strain evidence="2 3">M1-2</strain>
    </source>
</reference>
<evidence type="ECO:0000259" key="1">
    <source>
        <dbReference type="PROSITE" id="PS51186"/>
    </source>
</evidence>